<protein>
    <submittedName>
        <fullName evidence="5">FGENESH: predicted gene_5.545 protein</fullName>
    </submittedName>
</protein>
<dbReference type="STRING" id="5286.A0A0K3CBK8"/>
<dbReference type="InterPro" id="IPR000639">
    <property type="entry name" value="Epox_hydrolase-like"/>
</dbReference>
<feature type="compositionally biased region" description="Basic and acidic residues" evidence="3">
    <location>
        <begin position="352"/>
        <end position="367"/>
    </location>
</feature>
<dbReference type="SUPFAM" id="SSF53474">
    <property type="entry name" value="alpha/beta-Hydrolases"/>
    <property type="match status" value="1"/>
</dbReference>
<dbReference type="Proteomes" id="UP000199069">
    <property type="component" value="Unassembled WGS sequence"/>
</dbReference>
<accession>A0A0K3CBK8</accession>
<proteinExistence type="inferred from homology"/>
<dbReference type="OMA" id="FTWETRS"/>
<name>A0A0K3CBK8_RHOTO</name>
<dbReference type="Pfam" id="PF12697">
    <property type="entry name" value="Abhydrolase_6"/>
    <property type="match status" value="1"/>
</dbReference>
<evidence type="ECO:0000256" key="1">
    <source>
        <dbReference type="ARBA" id="ARBA00022801"/>
    </source>
</evidence>
<gene>
    <name evidence="5" type="primary">FGENESH: predicted gene_5.545</name>
    <name evidence="5" type="ORF">BN2166_0030000</name>
</gene>
<dbReference type="InterPro" id="IPR029058">
    <property type="entry name" value="AB_hydrolase_fold"/>
</dbReference>
<dbReference type="InterPro" id="IPR000073">
    <property type="entry name" value="AB_hydrolase_1"/>
</dbReference>
<organism evidence="5 6">
    <name type="scientific">Rhodotorula toruloides</name>
    <name type="common">Yeast</name>
    <name type="synonym">Rhodosporidium toruloides</name>
    <dbReference type="NCBI Taxonomy" id="5286"/>
    <lineage>
        <taxon>Eukaryota</taxon>
        <taxon>Fungi</taxon>
        <taxon>Dikarya</taxon>
        <taxon>Basidiomycota</taxon>
        <taxon>Pucciniomycotina</taxon>
        <taxon>Microbotryomycetes</taxon>
        <taxon>Sporidiobolales</taxon>
        <taxon>Sporidiobolaceae</taxon>
        <taxon>Rhodotorula</taxon>
    </lineage>
</organism>
<feature type="domain" description="AB hydrolase-1" evidence="4">
    <location>
        <begin position="83"/>
        <end position="307"/>
    </location>
</feature>
<reference evidence="5 6" key="1">
    <citation type="submission" date="2015-07" db="EMBL/GenBank/DDBJ databases">
        <authorList>
            <person name="Cajimat M.N.B."/>
            <person name="Milazzo M.L."/>
            <person name="Fulhorst C.F."/>
        </authorList>
    </citation>
    <scope>NUCLEOTIDE SEQUENCE [LARGE SCALE GENOMIC DNA]</scope>
    <source>
        <strain evidence="5">Single colony</strain>
    </source>
</reference>
<dbReference type="PRINTS" id="PR00412">
    <property type="entry name" value="EPOXHYDRLASE"/>
</dbReference>
<evidence type="ECO:0000256" key="3">
    <source>
        <dbReference type="SAM" id="MobiDB-lite"/>
    </source>
</evidence>
<keyword evidence="6" id="KW-1185">Reference proteome</keyword>
<comment type="similarity">
    <text evidence="2">Belongs to the AB hydrolase superfamily. Epoxide hydrolase family.</text>
</comment>
<feature type="region of interest" description="Disordered" evidence="3">
    <location>
        <begin position="338"/>
        <end position="367"/>
    </location>
</feature>
<dbReference type="GO" id="GO:0016787">
    <property type="term" value="F:hydrolase activity"/>
    <property type="evidence" value="ECO:0007669"/>
    <property type="project" value="UniProtKB-KW"/>
</dbReference>
<dbReference type="Gene3D" id="3.40.50.1820">
    <property type="entry name" value="alpha/beta hydrolase"/>
    <property type="match status" value="1"/>
</dbReference>
<dbReference type="PANTHER" id="PTHR43329">
    <property type="entry name" value="EPOXIDE HYDROLASE"/>
    <property type="match status" value="1"/>
</dbReference>
<evidence type="ECO:0000259" key="4">
    <source>
        <dbReference type="Pfam" id="PF12697"/>
    </source>
</evidence>
<dbReference type="EMBL" id="CWKI01000005">
    <property type="protein sequence ID" value="CTR07139.1"/>
    <property type="molecule type" value="Genomic_DNA"/>
</dbReference>
<evidence type="ECO:0000313" key="6">
    <source>
        <dbReference type="Proteomes" id="UP000199069"/>
    </source>
</evidence>
<evidence type="ECO:0000256" key="2">
    <source>
        <dbReference type="ARBA" id="ARBA00038334"/>
    </source>
</evidence>
<evidence type="ECO:0000313" key="5">
    <source>
        <dbReference type="EMBL" id="CTR07139.1"/>
    </source>
</evidence>
<feature type="non-terminal residue" evidence="5">
    <location>
        <position position="367"/>
    </location>
</feature>
<sequence length="367" mass="40475">PRLTRLAHLIPVPSPPHTARSSLSCSPAKATNTATYLVMTSFPPTFTPRTLTIPHSLSSSLSPTILFAQVSSPPSATPDSPVLVFIHGYPQNHTLWAPLMRWYEEEGSEVLRRFRLVVPDLPGYGKSRKVISPDGSHLANSKREVGRDMLSLVDALFPSNPPVVLIGHDRGARVAYRLAKDRPDRIVGLNVQDIVPTPVQFKRLTYDSTPRHVATFRMYHWVLLAMPPPLPEQLIFSTPEQSVWYARHSLTSWSGPAAKAVYDQELMDSWCEQYADKDVLLGALEDYRAGATVDLEHDEADGDHILSLSSAQQPSRLSIPLLALWCPGLQATGSSIPAEQEAGGVEGIWKARGPEGEKTRAKEVETE</sequence>
<keyword evidence="1" id="KW-0378">Hydrolase</keyword>
<dbReference type="PRINTS" id="PR00111">
    <property type="entry name" value="ABHYDROLASE"/>
</dbReference>
<feature type="non-terminal residue" evidence="5">
    <location>
        <position position="1"/>
    </location>
</feature>
<dbReference type="AlphaFoldDB" id="A0A0K3CBK8"/>